<accession>F0WRD8</accession>
<dbReference type="GO" id="GO:0005737">
    <property type="term" value="C:cytoplasm"/>
    <property type="evidence" value="ECO:0007669"/>
    <property type="project" value="UniProtKB-SubCell"/>
</dbReference>
<evidence type="ECO:0000256" key="6">
    <source>
        <dbReference type="SAM" id="Coils"/>
    </source>
</evidence>
<keyword evidence="2" id="KW-0963">Cytoplasm</keyword>
<dbReference type="Pfam" id="PF03133">
    <property type="entry name" value="TTL"/>
    <property type="match status" value="1"/>
</dbReference>
<feature type="region of interest" description="Disordered" evidence="7">
    <location>
        <begin position="141"/>
        <end position="166"/>
    </location>
</feature>
<dbReference type="GO" id="GO:0070736">
    <property type="term" value="F:protein-glycine ligase activity, initiating"/>
    <property type="evidence" value="ECO:0007669"/>
    <property type="project" value="TreeGrafter"/>
</dbReference>
<dbReference type="AlphaFoldDB" id="F0WRD8"/>
<gene>
    <name evidence="8" type="primary">AlNc14C212G8943</name>
    <name evidence="8" type="ORF">ALNC14_100450</name>
</gene>
<protein>
    <submittedName>
        <fullName evidence="8">Tubulintyrosine ligase family putative</fullName>
    </submittedName>
</protein>
<feature type="compositionally biased region" description="Polar residues" evidence="7">
    <location>
        <begin position="146"/>
        <end position="166"/>
    </location>
</feature>
<proteinExistence type="predicted"/>
<reference evidence="8" key="2">
    <citation type="submission" date="2011-02" db="EMBL/GenBank/DDBJ databases">
        <authorList>
            <person name="MacLean D."/>
        </authorList>
    </citation>
    <scope>NUCLEOTIDE SEQUENCE</scope>
</reference>
<comment type="subcellular location">
    <subcellularLocation>
        <location evidence="1">Cytoplasm</location>
    </subcellularLocation>
</comment>
<keyword evidence="4" id="KW-0547">Nucleotide-binding</keyword>
<evidence type="ECO:0000256" key="5">
    <source>
        <dbReference type="ARBA" id="ARBA00022840"/>
    </source>
</evidence>
<dbReference type="InterPro" id="IPR004344">
    <property type="entry name" value="TTL/TTLL_fam"/>
</dbReference>
<evidence type="ECO:0000256" key="1">
    <source>
        <dbReference type="ARBA" id="ARBA00004496"/>
    </source>
</evidence>
<dbReference type="Gene3D" id="3.30.470.20">
    <property type="entry name" value="ATP-grasp fold, B domain"/>
    <property type="match status" value="1"/>
</dbReference>
<feature type="coiled-coil region" evidence="6">
    <location>
        <begin position="419"/>
        <end position="454"/>
    </location>
</feature>
<dbReference type="InterPro" id="IPR051437">
    <property type="entry name" value="TTLL_monoglycylase"/>
</dbReference>
<dbReference type="SUPFAM" id="SSF56059">
    <property type="entry name" value="Glutathione synthetase ATP-binding domain-like"/>
    <property type="match status" value="1"/>
</dbReference>
<feature type="region of interest" description="Disordered" evidence="7">
    <location>
        <begin position="58"/>
        <end position="85"/>
    </location>
</feature>
<feature type="compositionally biased region" description="Basic residues" evidence="7">
    <location>
        <begin position="778"/>
        <end position="794"/>
    </location>
</feature>
<sequence>MKCHRAPIVDDSITVKSDNEPLLPKLPHGLYKDHKKPNSDILPNVWIHLPELNTITNQSERHSNQTENEVSEMHTEREKGNIEDSEAKQRIAEAVQVKLGKSGRYKDDGALRLISKGSRSQRSIEKCSANQKESTIVKLAGRNRETSTSNVSRNAQNRATGSHYSTPQARDFATWKKRHGVTQNQKVFCVSGCYPIIRQELEKRGWFCNEDRNSPFFHLKWSLKSEEIKMLPLDKHQHVNHFLQNTSLTTKVGLLQNLRHLVWHQNAKVDSFFPQAFDLNEPQEMNAFVQQFRYVKVESMLKKLAKLLIYEKNQAFNLAVVDVILAISRKQLRRIAQDRETPDRYSSDMLEESIDHPIWMETNDLVSDVQWQVLKSGNLTEAGNSLDWSQVGIGSLDNGSHDPTFVGNTSTSELDPTARRKLEKEAKRYKRFKMEALERERKRLEELFKEFSCLHETTREDVITLAISLEKENPQFHLNGGGILGDPFSISNNIWIIKPAGMSRGRGIRVFNELDEILSYADIENHKECQWVAQKYMENPLLVCRRKFDIRQWVLVTCWDPLTVWFNKHCYLRFSSEEYQVHDLSDPYVHLTNNSIQKQSDKFYDVYTTDDGKMTVEGNMWHSDDFIRYLACRSSTRSDPDLENANIWEEQIQAEMKRIVIYSLQCVQDLVQHRANSFELYGYDFMLDDKLAPWLIEVNSSPACDYSTPTAQRYVETGLADIIKVVVDYRDYEQNNRNVSNCDVPSTGCWVMIHKGAFIGRPFSSFGADFHIKGSKLTRRSKHSRKVSSTKRSKSSSCGKNPKMPPNAPKLSRNMIRITEGCGKINLVDDFFEESNDMSDSSATSDTSASAELELCADSSSDVLSLHEKMLL</sequence>
<feature type="compositionally biased region" description="Basic and acidic residues" evidence="7">
    <location>
        <begin position="71"/>
        <end position="85"/>
    </location>
</feature>
<dbReference type="PANTHER" id="PTHR45870">
    <property type="entry name" value="TUBULIN MONOGLYCYLASE TTLL3"/>
    <property type="match status" value="1"/>
</dbReference>
<dbReference type="GO" id="GO:0015630">
    <property type="term" value="C:microtubule cytoskeleton"/>
    <property type="evidence" value="ECO:0007669"/>
    <property type="project" value="TreeGrafter"/>
</dbReference>
<keyword evidence="3 8" id="KW-0436">Ligase</keyword>
<organism evidence="8">
    <name type="scientific">Albugo laibachii Nc14</name>
    <dbReference type="NCBI Taxonomy" id="890382"/>
    <lineage>
        <taxon>Eukaryota</taxon>
        <taxon>Sar</taxon>
        <taxon>Stramenopiles</taxon>
        <taxon>Oomycota</taxon>
        <taxon>Peronosporomycetes</taxon>
        <taxon>Albuginales</taxon>
        <taxon>Albuginaceae</taxon>
        <taxon>Albugo</taxon>
    </lineage>
</organism>
<name>F0WRD8_9STRA</name>
<reference evidence="8" key="1">
    <citation type="journal article" date="2011" name="PLoS Biol.">
        <title>Gene gain and loss during evolution of obligate parasitism in the white rust pathogen of Arabidopsis thaliana.</title>
        <authorList>
            <person name="Kemen E."/>
            <person name="Gardiner A."/>
            <person name="Schultz-Larsen T."/>
            <person name="Kemen A.C."/>
            <person name="Balmuth A.L."/>
            <person name="Robert-Seilaniantz A."/>
            <person name="Bailey K."/>
            <person name="Holub E."/>
            <person name="Studholme D.J."/>
            <person name="Maclean D."/>
            <person name="Jones J.D."/>
        </authorList>
    </citation>
    <scope>NUCLEOTIDE SEQUENCE</scope>
</reference>
<dbReference type="GO" id="GO:0005524">
    <property type="term" value="F:ATP binding"/>
    <property type="evidence" value="ECO:0007669"/>
    <property type="project" value="UniProtKB-KW"/>
</dbReference>
<evidence type="ECO:0000256" key="2">
    <source>
        <dbReference type="ARBA" id="ARBA00022490"/>
    </source>
</evidence>
<evidence type="ECO:0000256" key="4">
    <source>
        <dbReference type="ARBA" id="ARBA00022741"/>
    </source>
</evidence>
<evidence type="ECO:0000256" key="7">
    <source>
        <dbReference type="SAM" id="MobiDB-lite"/>
    </source>
</evidence>
<dbReference type="PANTHER" id="PTHR45870:SF2">
    <property type="entry name" value="TUBULIN MONOGLYCYLASE TTLL3"/>
    <property type="match status" value="1"/>
</dbReference>
<evidence type="ECO:0000313" key="8">
    <source>
        <dbReference type="EMBL" id="CCA23901.1"/>
    </source>
</evidence>
<keyword evidence="6" id="KW-0175">Coiled coil</keyword>
<feature type="region of interest" description="Disordered" evidence="7">
    <location>
        <begin position="778"/>
        <end position="813"/>
    </location>
</feature>
<evidence type="ECO:0000256" key="3">
    <source>
        <dbReference type="ARBA" id="ARBA00022598"/>
    </source>
</evidence>
<keyword evidence="5" id="KW-0067">ATP-binding</keyword>
<dbReference type="EMBL" id="FR824257">
    <property type="protein sequence ID" value="CCA23901.1"/>
    <property type="molecule type" value="Genomic_DNA"/>
</dbReference>
<dbReference type="HOGENOM" id="CLU_329403_0_0_1"/>
<dbReference type="PROSITE" id="PS51221">
    <property type="entry name" value="TTL"/>
    <property type="match status" value="1"/>
</dbReference>